<feature type="transmembrane region" description="Helical" evidence="3">
    <location>
        <begin position="9"/>
        <end position="30"/>
    </location>
</feature>
<comment type="caution">
    <text evidence="4">The sequence shown here is derived from an EMBL/GenBank/DDBJ whole genome shotgun (WGS) entry which is preliminary data.</text>
</comment>
<evidence type="ECO:0000256" key="3">
    <source>
        <dbReference type="SAM" id="Phobius"/>
    </source>
</evidence>
<reference evidence="4 5" key="1">
    <citation type="submission" date="2019-03" db="EMBL/GenBank/DDBJ databases">
        <title>Genomic Encyclopedia of Type Strains, Phase IV (KMG-IV): sequencing the most valuable type-strain genomes for metagenomic binning, comparative biology and taxonomic classification.</title>
        <authorList>
            <person name="Goeker M."/>
        </authorList>
    </citation>
    <scope>NUCLEOTIDE SEQUENCE [LARGE SCALE GENOMIC DNA]</scope>
    <source>
        <strain evidence="4 5">DSM 103426</strain>
    </source>
</reference>
<feature type="active site" description="Proton donor/acceptor" evidence="2">
    <location>
        <position position="133"/>
    </location>
</feature>
<dbReference type="InterPro" id="IPR005754">
    <property type="entry name" value="Sortase"/>
</dbReference>
<dbReference type="InterPro" id="IPR023365">
    <property type="entry name" value="Sortase_dom-sf"/>
</dbReference>
<dbReference type="GO" id="GO:0016787">
    <property type="term" value="F:hydrolase activity"/>
    <property type="evidence" value="ECO:0007669"/>
    <property type="project" value="UniProtKB-KW"/>
</dbReference>
<dbReference type="AlphaFoldDB" id="A0A4R3JRQ6"/>
<proteinExistence type="predicted"/>
<dbReference type="Proteomes" id="UP000294613">
    <property type="component" value="Unassembled WGS sequence"/>
</dbReference>
<dbReference type="Gene3D" id="2.40.260.10">
    <property type="entry name" value="Sortase"/>
    <property type="match status" value="1"/>
</dbReference>
<dbReference type="RefSeq" id="WP_116442085.1">
    <property type="nucleotide sequence ID" value="NZ_BHEO01000008.1"/>
</dbReference>
<keyword evidence="3" id="KW-0472">Membrane</keyword>
<protein>
    <submittedName>
        <fullName evidence="4">Sortase A</fullName>
    </submittedName>
</protein>
<dbReference type="EMBL" id="SLZV01000003">
    <property type="protein sequence ID" value="TCS69669.1"/>
    <property type="molecule type" value="Genomic_DNA"/>
</dbReference>
<dbReference type="SUPFAM" id="SSF63817">
    <property type="entry name" value="Sortase"/>
    <property type="match status" value="1"/>
</dbReference>
<dbReference type="CDD" id="cd05828">
    <property type="entry name" value="Sortase_D_1"/>
    <property type="match status" value="1"/>
</dbReference>
<gene>
    <name evidence="4" type="ORF">EDD74_103119</name>
</gene>
<name>A0A4R3JRQ6_9FIRM</name>
<organism evidence="4 5">
    <name type="scientific">Faecalimonas umbilicata</name>
    <dbReference type="NCBI Taxonomy" id="1912855"/>
    <lineage>
        <taxon>Bacteria</taxon>
        <taxon>Bacillati</taxon>
        <taxon>Bacillota</taxon>
        <taxon>Clostridia</taxon>
        <taxon>Lachnospirales</taxon>
        <taxon>Lachnospiraceae</taxon>
        <taxon>Faecalimonas</taxon>
    </lineage>
</organism>
<evidence type="ECO:0000256" key="1">
    <source>
        <dbReference type="ARBA" id="ARBA00022801"/>
    </source>
</evidence>
<accession>A0A4R3JRQ6</accession>
<dbReference type="InterPro" id="IPR041999">
    <property type="entry name" value="Sortase_D_1"/>
</dbReference>
<evidence type="ECO:0000313" key="5">
    <source>
        <dbReference type="Proteomes" id="UP000294613"/>
    </source>
</evidence>
<evidence type="ECO:0000313" key="4">
    <source>
        <dbReference type="EMBL" id="TCS69669.1"/>
    </source>
</evidence>
<sequence>MKQRKSRIVAYVIVPLFFTMIGYGVVYVAASPFINIVTTAGSMFMTESLPEFSEELGSIFSEPDKDAEAEEIPLADVTWPKFGEHYANVTCEQIGLDVPLYYGDSMEIMRVGAGQYQGSFIPGYGKTILLSGHNTTYFSPLQKIAVGDEVTIKTSYGIYRYQVRETKVLNESDPQAVDLLQKKEELVMYTCYPFDMLSSTDQRFFVYADKVSGPVLK</sequence>
<keyword evidence="1" id="KW-0378">Hydrolase</keyword>
<dbReference type="NCBIfam" id="TIGR01076">
    <property type="entry name" value="sortase_fam"/>
    <property type="match status" value="1"/>
</dbReference>
<dbReference type="Pfam" id="PF04203">
    <property type="entry name" value="Sortase"/>
    <property type="match status" value="1"/>
</dbReference>
<keyword evidence="3" id="KW-1133">Transmembrane helix</keyword>
<keyword evidence="3" id="KW-0812">Transmembrane</keyword>
<feature type="active site" description="Acyl-thioester intermediate" evidence="2">
    <location>
        <position position="191"/>
    </location>
</feature>
<evidence type="ECO:0000256" key="2">
    <source>
        <dbReference type="PIRSR" id="PIRSR605754-1"/>
    </source>
</evidence>